<dbReference type="RefSeq" id="WP_392823934.1">
    <property type="nucleotide sequence ID" value="NZ_JBICYV010000023.1"/>
</dbReference>
<keyword evidence="3" id="KW-1185">Reference proteome</keyword>
<evidence type="ECO:0000313" key="3">
    <source>
        <dbReference type="Proteomes" id="UP001604267"/>
    </source>
</evidence>
<keyword evidence="1" id="KW-1133">Transmembrane helix</keyword>
<gene>
    <name evidence="2" type="ORF">ACGFZB_36415</name>
</gene>
<reference evidence="2 3" key="1">
    <citation type="submission" date="2024-10" db="EMBL/GenBank/DDBJ databases">
        <title>The Natural Products Discovery Center: Release of the First 8490 Sequenced Strains for Exploring Actinobacteria Biosynthetic Diversity.</title>
        <authorList>
            <person name="Kalkreuter E."/>
            <person name="Kautsar S.A."/>
            <person name="Yang D."/>
            <person name="Bader C.D."/>
            <person name="Teijaro C.N."/>
            <person name="Fluegel L."/>
            <person name="Davis C.M."/>
            <person name="Simpson J.R."/>
            <person name="Lauterbach L."/>
            <person name="Steele A.D."/>
            <person name="Gui C."/>
            <person name="Meng S."/>
            <person name="Li G."/>
            <person name="Viehrig K."/>
            <person name="Ye F."/>
            <person name="Su P."/>
            <person name="Kiefer A.F."/>
            <person name="Nichols A."/>
            <person name="Cepeda A.J."/>
            <person name="Yan W."/>
            <person name="Fan B."/>
            <person name="Jiang Y."/>
            <person name="Adhikari A."/>
            <person name="Zheng C.-J."/>
            <person name="Schuster L."/>
            <person name="Cowan T.M."/>
            <person name="Smanski M.J."/>
            <person name="Chevrette M.G."/>
            <person name="De Carvalho L.P.S."/>
            <person name="Shen B."/>
        </authorList>
    </citation>
    <scope>NUCLEOTIDE SEQUENCE [LARGE SCALE GENOMIC DNA]</scope>
    <source>
        <strain evidence="2 3">NPDC048320</strain>
    </source>
</reference>
<keyword evidence="1" id="KW-0472">Membrane</keyword>
<evidence type="ECO:0000313" key="2">
    <source>
        <dbReference type="EMBL" id="MFG3015836.1"/>
    </source>
</evidence>
<evidence type="ECO:0008006" key="4">
    <source>
        <dbReference type="Google" id="ProtNLM"/>
    </source>
</evidence>
<sequence>MTDMGAVYGAVGAVGGALIGAGAAVLGPLLVQRGSSREQKEAEARRRAGEQVERIVQIRSTGRAWQDTLERTVQDLEAGRPVDIDRFDETIGGLEREAAAAAYAAAVDGMWVGLGPAEEDYSPGLVLELLSAGTGQVRAAILRLQSGDVGDDERREVCAGLADAVASARSARAQLNARLAGRVERILGQTMRRL</sequence>
<accession>A0ABW7BGC7</accession>
<keyword evidence="1" id="KW-0812">Transmembrane</keyword>
<feature type="transmembrane region" description="Helical" evidence="1">
    <location>
        <begin position="6"/>
        <end position="31"/>
    </location>
</feature>
<dbReference type="EMBL" id="JBICYV010000023">
    <property type="protein sequence ID" value="MFG3015836.1"/>
    <property type="molecule type" value="Genomic_DNA"/>
</dbReference>
<name>A0ABW7BGC7_9ACTN</name>
<organism evidence="2 3">
    <name type="scientific">Streptomyces cinerochromogenes</name>
    <dbReference type="NCBI Taxonomy" id="66422"/>
    <lineage>
        <taxon>Bacteria</taxon>
        <taxon>Bacillati</taxon>
        <taxon>Actinomycetota</taxon>
        <taxon>Actinomycetes</taxon>
        <taxon>Kitasatosporales</taxon>
        <taxon>Streptomycetaceae</taxon>
        <taxon>Streptomyces</taxon>
    </lineage>
</organism>
<protein>
    <recommendedName>
        <fullName evidence="4">Secreted protein</fullName>
    </recommendedName>
</protein>
<proteinExistence type="predicted"/>
<dbReference type="Proteomes" id="UP001604267">
    <property type="component" value="Unassembled WGS sequence"/>
</dbReference>
<comment type="caution">
    <text evidence="2">The sequence shown here is derived from an EMBL/GenBank/DDBJ whole genome shotgun (WGS) entry which is preliminary data.</text>
</comment>
<evidence type="ECO:0000256" key="1">
    <source>
        <dbReference type="SAM" id="Phobius"/>
    </source>
</evidence>